<dbReference type="PANTHER" id="PTHR15893">
    <property type="entry name" value="RIBOSOMAL PROTEIN L27"/>
    <property type="match status" value="1"/>
</dbReference>
<name>A0A2K8K448_CARRU</name>
<evidence type="ECO:0000313" key="7">
    <source>
        <dbReference type="Proteomes" id="UP000230531"/>
    </source>
</evidence>
<sequence length="84" mass="9489">MAQKKAGGSTRNGRDSISKRLGLKIYNNNYVNKGSIIIKQNGSKIISGKNTFYSKNYYIQSLINGIVLIKKKKNKTFIEVNNVY</sequence>
<dbReference type="GO" id="GO:0006412">
    <property type="term" value="P:translation"/>
    <property type="evidence" value="ECO:0007669"/>
    <property type="project" value="InterPro"/>
</dbReference>
<protein>
    <recommendedName>
        <fullName evidence="4">Large ribosomal subunit protein bL27</fullName>
    </recommendedName>
    <alternativeName>
        <fullName evidence="5">50S ribosomal protein L27</fullName>
    </alternativeName>
</protein>
<dbReference type="InterPro" id="IPR001684">
    <property type="entry name" value="Ribosomal_bL27"/>
</dbReference>
<evidence type="ECO:0000256" key="4">
    <source>
        <dbReference type="ARBA" id="ARBA00035175"/>
    </source>
</evidence>
<dbReference type="GO" id="GO:0003735">
    <property type="term" value="F:structural constituent of ribosome"/>
    <property type="evidence" value="ECO:0007669"/>
    <property type="project" value="InterPro"/>
</dbReference>
<dbReference type="GO" id="GO:0022625">
    <property type="term" value="C:cytosolic large ribosomal subunit"/>
    <property type="evidence" value="ECO:0007669"/>
    <property type="project" value="TreeGrafter"/>
</dbReference>
<evidence type="ECO:0000256" key="1">
    <source>
        <dbReference type="ARBA" id="ARBA00010797"/>
    </source>
</evidence>
<reference evidence="6 7" key="1">
    <citation type="submission" date="2017-11" db="EMBL/GenBank/DDBJ databases">
        <title>The genome sequence of Candidatus Carsonella ruddii from the psyllid Bactericera trigonica.</title>
        <authorList>
            <person name="Katsir L."/>
            <person name="Zhepu R."/>
            <person name="Piasezky A."/>
            <person name="Jong J."/>
            <person name="Sela N."/>
            <person name="Freilich S."/>
            <person name="Bahar O."/>
        </authorList>
    </citation>
    <scope>NUCLEOTIDE SEQUENCE [LARGE SCALE GENOMIC DNA]</scope>
    <source>
        <strain evidence="6 7">BT</strain>
    </source>
</reference>
<gene>
    <name evidence="6" type="ORF">CUN91_00215</name>
</gene>
<keyword evidence="2 6" id="KW-0689">Ribosomal protein</keyword>
<evidence type="ECO:0000256" key="5">
    <source>
        <dbReference type="ARBA" id="ARBA00035477"/>
    </source>
</evidence>
<dbReference type="PRINTS" id="PR00063">
    <property type="entry name" value="RIBOSOMALL27"/>
</dbReference>
<proteinExistence type="inferred from homology"/>
<dbReference type="RefSeq" id="WP_157801450.1">
    <property type="nucleotide sequence ID" value="NZ_CP024798.1"/>
</dbReference>
<dbReference type="PANTHER" id="PTHR15893:SF0">
    <property type="entry name" value="LARGE RIBOSOMAL SUBUNIT PROTEIN BL27M"/>
    <property type="match status" value="1"/>
</dbReference>
<keyword evidence="3" id="KW-0687">Ribonucleoprotein</keyword>
<dbReference type="Gene3D" id="2.40.50.100">
    <property type="match status" value="1"/>
</dbReference>
<organism evidence="6 7">
    <name type="scientific">Carsonella ruddii</name>
    <dbReference type="NCBI Taxonomy" id="114186"/>
    <lineage>
        <taxon>Bacteria</taxon>
        <taxon>Pseudomonadati</taxon>
        <taxon>Pseudomonadota</taxon>
        <taxon>Gammaproteobacteria</taxon>
        <taxon>Oceanospirillales</taxon>
        <taxon>Halomonadaceae</taxon>
        <taxon>Zymobacter group</taxon>
        <taxon>Candidatus Carsonella</taxon>
    </lineage>
</organism>
<dbReference type="SUPFAM" id="SSF110324">
    <property type="entry name" value="Ribosomal L27 protein-like"/>
    <property type="match status" value="1"/>
</dbReference>
<dbReference type="Pfam" id="PF01016">
    <property type="entry name" value="Ribosomal_L27"/>
    <property type="match status" value="1"/>
</dbReference>
<evidence type="ECO:0000313" key="6">
    <source>
        <dbReference type="EMBL" id="ATX33380.1"/>
    </source>
</evidence>
<dbReference type="AlphaFoldDB" id="A0A2K8K448"/>
<dbReference type="EMBL" id="CP024798">
    <property type="protein sequence ID" value="ATX33380.1"/>
    <property type="molecule type" value="Genomic_DNA"/>
</dbReference>
<evidence type="ECO:0000256" key="3">
    <source>
        <dbReference type="ARBA" id="ARBA00023274"/>
    </source>
</evidence>
<evidence type="ECO:0000256" key="2">
    <source>
        <dbReference type="ARBA" id="ARBA00022980"/>
    </source>
</evidence>
<dbReference type="Proteomes" id="UP000230531">
    <property type="component" value="Chromosome"/>
</dbReference>
<accession>A0A2K8K448</accession>
<dbReference type="OrthoDB" id="9803474at2"/>
<comment type="similarity">
    <text evidence="1">Belongs to the bacterial ribosomal protein bL27 family.</text>
</comment>